<dbReference type="OMA" id="FYEIGMY"/>
<feature type="compositionally biased region" description="Polar residues" evidence="2">
    <location>
        <begin position="735"/>
        <end position="745"/>
    </location>
</feature>
<dbReference type="SUPFAM" id="SSF81901">
    <property type="entry name" value="HCP-like"/>
    <property type="match status" value="1"/>
</dbReference>
<feature type="compositionally biased region" description="Polar residues" evidence="2">
    <location>
        <begin position="779"/>
        <end position="788"/>
    </location>
</feature>
<accession>U4LID7</accession>
<evidence type="ECO:0000256" key="1">
    <source>
        <dbReference type="ARBA" id="ARBA00022737"/>
    </source>
</evidence>
<feature type="compositionally biased region" description="Low complexity" evidence="2">
    <location>
        <begin position="609"/>
        <end position="620"/>
    </location>
</feature>
<evidence type="ECO:0000256" key="2">
    <source>
        <dbReference type="SAM" id="MobiDB-lite"/>
    </source>
</evidence>
<feature type="compositionally biased region" description="Pro residues" evidence="2">
    <location>
        <begin position="748"/>
        <end position="777"/>
    </location>
</feature>
<keyword evidence="4" id="KW-1185">Reference proteome</keyword>
<evidence type="ECO:0000313" key="3">
    <source>
        <dbReference type="EMBL" id="CCX16484.1"/>
    </source>
</evidence>
<feature type="region of interest" description="Disordered" evidence="2">
    <location>
        <begin position="539"/>
        <end position="848"/>
    </location>
</feature>
<proteinExistence type="predicted"/>
<dbReference type="InterPro" id="IPR051726">
    <property type="entry name" value="Chitin_Synth_Reg"/>
</dbReference>
<feature type="compositionally biased region" description="Pro residues" evidence="2">
    <location>
        <begin position="650"/>
        <end position="685"/>
    </location>
</feature>
<dbReference type="OrthoDB" id="4095816at2759"/>
<feature type="compositionally biased region" description="Pro residues" evidence="2">
    <location>
        <begin position="814"/>
        <end position="826"/>
    </location>
</feature>
<dbReference type="InterPro" id="IPR011990">
    <property type="entry name" value="TPR-like_helical_dom_sf"/>
</dbReference>
<dbReference type="PANTHER" id="PTHR46430:SF2">
    <property type="entry name" value="CHITIN SYNTHASE REGULATORY FACTOR 4"/>
    <property type="match status" value="1"/>
</dbReference>
<dbReference type="Pfam" id="PF08238">
    <property type="entry name" value="Sel1"/>
    <property type="match status" value="6"/>
</dbReference>
<evidence type="ECO:0000313" key="4">
    <source>
        <dbReference type="Proteomes" id="UP000018144"/>
    </source>
</evidence>
<dbReference type="InterPro" id="IPR006597">
    <property type="entry name" value="Sel1-like"/>
</dbReference>
<feature type="region of interest" description="Disordered" evidence="2">
    <location>
        <begin position="18"/>
        <end position="91"/>
    </location>
</feature>
<dbReference type="PANTHER" id="PTHR46430">
    <property type="entry name" value="PROTEIN SKT5-RELATED"/>
    <property type="match status" value="1"/>
</dbReference>
<reference evidence="3 4" key="1">
    <citation type="journal article" date="2013" name="PLoS Genet.">
        <title>The genome and development-dependent transcriptomes of Pyronema confluens: a window into fungal evolution.</title>
        <authorList>
            <person name="Traeger S."/>
            <person name="Altegoer F."/>
            <person name="Freitag M."/>
            <person name="Gabaldon T."/>
            <person name="Kempken F."/>
            <person name="Kumar A."/>
            <person name="Marcet-Houben M."/>
            <person name="Poggeler S."/>
            <person name="Stajich J.E."/>
            <person name="Nowrousian M."/>
        </authorList>
    </citation>
    <scope>NUCLEOTIDE SEQUENCE [LARGE SCALE GENOMIC DNA]</scope>
    <source>
        <strain evidence="4">CBS 100304</strain>
        <tissue evidence="3">Vegetative mycelium</tissue>
    </source>
</reference>
<dbReference type="Proteomes" id="UP000018144">
    <property type="component" value="Unassembled WGS sequence"/>
</dbReference>
<sequence length="848" mass="91836">MPEVPVQIADSLEHLELEATSRGPRLGPQGNYQNAYSNGAPPGHRPISEDRRSSYHSSIADEFGYDEPSYSPFPRLENAGPNIPPSDEEKEMQIEQARMDVLSSNDPEMQLVWAQDALNYVEIAMNHYARISDPPVARPATPPLEHQIKTDAINVVSFLADQHHPRAEFMRGNWLEFGKFGFRADKKEAFRCYARAAEKGFSRAEYRMGMQFENSSEPQKAIRHYERGARAGDSASNYRLGMMTLLGQHGYKQDFARGCDLIRIAADTADENAPQGAYVYGMLLARELPGIEVPEGYLPVDINLAKEMIEKAAFLGFARAQLKMGTAYELCQLNCDFSPALSLHYNALAARQGEAEADMAISKWFLCGHEGVFDKNEELAYVYAKRAAASGLGTAEFAIGYFYEIGMYVQVDLKEAQRWYARAAEHGNKDASGRIDGISRSKTLSRKDHENVAIGMIKSRHGSMRKANPMAGRGPRGPQPDTIAEVDMPEPGQYGYPNGPVAPHDRVQHPPRQGSMPPINTNFIRTDDGMMPPHGPMNMNPHNLPPRSGTAVPFHNGPRPGSSNGLNPGHQAPMRPSSASGYGGPTRPPPGVQLTDRPFTANVNPGMIPPAGTYPTGPMGPMGPPRNQGPPMMNGPGGPGRRPSGSHPQGRPPFAGPGGPPMHPGSPGPGPHGYPNRLPPGPQGRPPADGRPRPPPVDIGFEAPKPKSPMPPRSPGGFMSPGPNGKPVGLPSSPSPNGASWSAQNKPLLPPPQQQGPPPMQQQAPPPMVQQQAPPPKIQHQQQPSKASKASDIDDQVFSPQSQHSSNSMIQDLPPKPVAKPPPPGKGPKTFEDMGVPQPPKEQDCCIM</sequence>
<organism evidence="3 4">
    <name type="scientific">Pyronema omphalodes (strain CBS 100304)</name>
    <name type="common">Pyronema confluens</name>
    <dbReference type="NCBI Taxonomy" id="1076935"/>
    <lineage>
        <taxon>Eukaryota</taxon>
        <taxon>Fungi</taxon>
        <taxon>Dikarya</taxon>
        <taxon>Ascomycota</taxon>
        <taxon>Pezizomycotina</taxon>
        <taxon>Pezizomycetes</taxon>
        <taxon>Pezizales</taxon>
        <taxon>Pyronemataceae</taxon>
        <taxon>Pyronema</taxon>
    </lineage>
</organism>
<feature type="compositionally biased region" description="Polar residues" evidence="2">
    <location>
        <begin position="798"/>
        <end position="810"/>
    </location>
</feature>
<dbReference type="AlphaFoldDB" id="U4LID7"/>
<dbReference type="STRING" id="1076935.U4LID7"/>
<dbReference type="eggNOG" id="KOG1550">
    <property type="taxonomic scope" value="Eukaryota"/>
</dbReference>
<dbReference type="EMBL" id="HF936418">
    <property type="protein sequence ID" value="CCX16484.1"/>
    <property type="molecule type" value="Genomic_DNA"/>
</dbReference>
<keyword evidence="1" id="KW-0677">Repeat</keyword>
<dbReference type="SMART" id="SM00671">
    <property type="entry name" value="SEL1"/>
    <property type="match status" value="7"/>
</dbReference>
<protein>
    <submittedName>
        <fullName evidence="3">Similar to Chitin synthase regulatory factor 4 acc. no. O94614</fullName>
    </submittedName>
</protein>
<gene>
    <name evidence="3" type="ORF">PCON_03127</name>
</gene>
<name>U4LID7_PYROM</name>
<dbReference type="Gene3D" id="1.25.40.10">
    <property type="entry name" value="Tetratricopeptide repeat domain"/>
    <property type="match status" value="1"/>
</dbReference>